<keyword evidence="6" id="KW-1185">Reference proteome</keyword>
<dbReference type="Pfam" id="PF13041">
    <property type="entry name" value="PPR_2"/>
    <property type="match status" value="4"/>
</dbReference>
<name>A0AAW1HNI7_SAPOF</name>
<evidence type="ECO:0000256" key="2">
    <source>
        <dbReference type="ARBA" id="ARBA00022737"/>
    </source>
</evidence>
<dbReference type="EMBL" id="JBDFQZ010000011">
    <property type="protein sequence ID" value="KAK9678020.1"/>
    <property type="molecule type" value="Genomic_DNA"/>
</dbReference>
<organism evidence="5 6">
    <name type="scientific">Saponaria officinalis</name>
    <name type="common">Common soapwort</name>
    <name type="synonym">Lychnis saponaria</name>
    <dbReference type="NCBI Taxonomy" id="3572"/>
    <lineage>
        <taxon>Eukaryota</taxon>
        <taxon>Viridiplantae</taxon>
        <taxon>Streptophyta</taxon>
        <taxon>Embryophyta</taxon>
        <taxon>Tracheophyta</taxon>
        <taxon>Spermatophyta</taxon>
        <taxon>Magnoliopsida</taxon>
        <taxon>eudicotyledons</taxon>
        <taxon>Gunneridae</taxon>
        <taxon>Pentapetalae</taxon>
        <taxon>Caryophyllales</taxon>
        <taxon>Caryophyllaceae</taxon>
        <taxon>Caryophylleae</taxon>
        <taxon>Saponaria</taxon>
    </lineage>
</organism>
<dbReference type="FunFam" id="1.25.40.10:FF:000596">
    <property type="entry name" value="Pentatricopeptide repeat-containing protein, mitochondrial"/>
    <property type="match status" value="1"/>
</dbReference>
<dbReference type="Gene3D" id="1.25.40.10">
    <property type="entry name" value="Tetratricopeptide repeat domain"/>
    <property type="match status" value="6"/>
</dbReference>
<dbReference type="NCBIfam" id="TIGR00756">
    <property type="entry name" value="PPR"/>
    <property type="match status" value="8"/>
</dbReference>
<dbReference type="InterPro" id="IPR046848">
    <property type="entry name" value="E_motif"/>
</dbReference>
<feature type="repeat" description="PPR" evidence="3">
    <location>
        <begin position="130"/>
        <end position="164"/>
    </location>
</feature>
<comment type="similarity">
    <text evidence="1">Belongs to the PPR family. PCMP-H subfamily.</text>
</comment>
<feature type="repeat" description="PPR" evidence="3">
    <location>
        <begin position="427"/>
        <end position="457"/>
    </location>
</feature>
<comment type="caution">
    <text evidence="5">The sequence shown here is derived from an EMBL/GenBank/DDBJ whole genome shotgun (WGS) entry which is preliminary data.</text>
</comment>
<dbReference type="GO" id="GO:0009451">
    <property type="term" value="P:RNA modification"/>
    <property type="evidence" value="ECO:0007669"/>
    <property type="project" value="InterPro"/>
</dbReference>
<dbReference type="InterPro" id="IPR002885">
    <property type="entry name" value="PPR_rpt"/>
</dbReference>
<keyword evidence="2" id="KW-0677">Repeat</keyword>
<dbReference type="InterPro" id="IPR011990">
    <property type="entry name" value="TPR-like_helical_dom_sf"/>
</dbReference>
<reference evidence="5" key="1">
    <citation type="submission" date="2024-03" db="EMBL/GenBank/DDBJ databases">
        <title>WGS assembly of Saponaria officinalis var. Norfolk2.</title>
        <authorList>
            <person name="Jenkins J."/>
            <person name="Shu S."/>
            <person name="Grimwood J."/>
            <person name="Barry K."/>
            <person name="Goodstein D."/>
            <person name="Schmutz J."/>
            <person name="Leebens-Mack J."/>
            <person name="Osbourn A."/>
        </authorList>
    </citation>
    <scope>NUCLEOTIDE SEQUENCE [LARGE SCALE GENOMIC DNA]</scope>
    <source>
        <strain evidence="5">JIC</strain>
    </source>
</reference>
<dbReference type="SUPFAM" id="SSF48452">
    <property type="entry name" value="TPR-like"/>
    <property type="match status" value="1"/>
</dbReference>
<dbReference type="GO" id="GO:0008270">
    <property type="term" value="F:zinc ion binding"/>
    <property type="evidence" value="ECO:0007669"/>
    <property type="project" value="InterPro"/>
</dbReference>
<gene>
    <name evidence="5" type="ORF">RND81_11G182500</name>
</gene>
<feature type="repeat" description="PPR" evidence="3">
    <location>
        <begin position="458"/>
        <end position="492"/>
    </location>
</feature>
<accession>A0AAW1HNI7</accession>
<sequence>MNSYITTIATKLRSHKQLYELHAHFILHSLHSSSFWVSLLITQCTRLGAPLSYTRLVFSSALRPTVYLYTCMLKYFSRLGVKDETLSFFGKMRREGVMPDAFVYPILIKSAGKNGVLLHSHVLKLGFGCDRIVRNAVMDGYAKFGEVGVARKVFDEMSERGVADWNAMISGYWRLGLGVEAGELFDVMPERNVISWTCMVTGFSRIKDLESARWYFDRMPERNVVSWNAMLSGYAQNGYEEEALRLFNVMLDAGIEPDERTWVAVISSCSSSGDSCLAQSLVEMLDKRKVHVNSFIQTALLDMYAKCGNLRAARNIFDGLGVRRNSSAWNVMISAYARVGDLTSARELFDKVPGKDIVSWNSMISGYAQNGQSPQAIELFKQMIETGRPKPDEVTMVSVLSACGHLGALELGNWVVNWLLKAETKLSLSGYNSMIFMYSKCGNMKDALRIFEQMDVRDVVSYNALISGFAAHGHGNEAIDLLFKMQEDDLEPDRVTFIGVLTACSHGGLLEEGRKVFESIDNPSVDHYACMVDLLGRAGKLDEALALIRQMPMEPHAGVYGSLLNASRVHRKVEIAEHAADKLFVLEPENSGNYVLLSNVYAVLGRWKDVDRVRKTMQERGVSKATGWSLVEYGGKMHKFMAGDRAHDRTADIYRVLSEMKRKLRQSGYSTDKDCNLTDIEDEEKEETVETHSEKLAIGFALLVSEPGTTIRVVKNLRVCSDCHTFIKMMSKLLGREIIVRDNSRFHCFKDGVCSCNDYW</sequence>
<evidence type="ECO:0000313" key="6">
    <source>
        <dbReference type="Proteomes" id="UP001443914"/>
    </source>
</evidence>
<dbReference type="InterPro" id="IPR032867">
    <property type="entry name" value="DYW_dom"/>
</dbReference>
<evidence type="ECO:0000256" key="1">
    <source>
        <dbReference type="ARBA" id="ARBA00006643"/>
    </source>
</evidence>
<dbReference type="GO" id="GO:0003723">
    <property type="term" value="F:RNA binding"/>
    <property type="evidence" value="ECO:0007669"/>
    <property type="project" value="InterPro"/>
</dbReference>
<evidence type="ECO:0000256" key="3">
    <source>
        <dbReference type="PROSITE-ProRule" id="PRU00708"/>
    </source>
</evidence>
<dbReference type="Pfam" id="PF14432">
    <property type="entry name" value="DYW_deaminase"/>
    <property type="match status" value="1"/>
</dbReference>
<dbReference type="InterPro" id="IPR046960">
    <property type="entry name" value="PPR_At4g14850-like_plant"/>
</dbReference>
<feature type="repeat" description="PPR" evidence="3">
    <location>
        <begin position="325"/>
        <end position="355"/>
    </location>
</feature>
<feature type="repeat" description="PPR" evidence="3">
    <location>
        <begin position="223"/>
        <end position="257"/>
    </location>
</feature>
<feature type="repeat" description="PPR" evidence="3">
    <location>
        <begin position="356"/>
        <end position="390"/>
    </location>
</feature>
<evidence type="ECO:0000313" key="5">
    <source>
        <dbReference type="EMBL" id="KAK9678020.1"/>
    </source>
</evidence>
<dbReference type="FunFam" id="1.25.40.10:FF:000184">
    <property type="entry name" value="Pentatricopeptide repeat-containing protein, chloroplastic"/>
    <property type="match status" value="1"/>
</dbReference>
<dbReference type="PANTHER" id="PTHR47926:SF373">
    <property type="entry name" value="TETRATRICOPEPTIDE-LIKE HELICAL DOMAIN SUPERFAMILY, DYW DOMAIN-CONTAINING PROTEIN"/>
    <property type="match status" value="1"/>
</dbReference>
<feature type="repeat" description="PPR" evidence="3">
    <location>
        <begin position="192"/>
        <end position="222"/>
    </location>
</feature>
<dbReference type="Pfam" id="PF20431">
    <property type="entry name" value="E_motif"/>
    <property type="match status" value="1"/>
</dbReference>
<dbReference type="FunFam" id="1.25.40.10:FF:000348">
    <property type="entry name" value="Pentatricopeptide repeat-containing protein chloroplastic"/>
    <property type="match status" value="1"/>
</dbReference>
<dbReference type="AlphaFoldDB" id="A0AAW1HNI7"/>
<protein>
    <recommendedName>
        <fullName evidence="4">DYW domain-containing protein</fullName>
    </recommendedName>
</protein>
<dbReference type="Proteomes" id="UP001443914">
    <property type="component" value="Unassembled WGS sequence"/>
</dbReference>
<dbReference type="PANTHER" id="PTHR47926">
    <property type="entry name" value="PENTATRICOPEPTIDE REPEAT-CONTAINING PROTEIN"/>
    <property type="match status" value="1"/>
</dbReference>
<feature type="domain" description="DYW" evidence="4">
    <location>
        <begin position="668"/>
        <end position="760"/>
    </location>
</feature>
<proteinExistence type="inferred from homology"/>
<dbReference type="PROSITE" id="PS51375">
    <property type="entry name" value="PPR"/>
    <property type="match status" value="8"/>
</dbReference>
<evidence type="ECO:0000259" key="4">
    <source>
        <dbReference type="Pfam" id="PF14432"/>
    </source>
</evidence>
<dbReference type="Pfam" id="PF01535">
    <property type="entry name" value="PPR"/>
    <property type="match status" value="5"/>
</dbReference>
<feature type="repeat" description="PPR" evidence="3">
    <location>
        <begin position="65"/>
        <end position="99"/>
    </location>
</feature>